<keyword evidence="3" id="KW-1185">Reference proteome</keyword>
<accession>A0A137P791</accession>
<dbReference type="OMA" id="FRSECEG"/>
<proteinExistence type="predicted"/>
<dbReference type="InterPro" id="IPR024079">
    <property type="entry name" value="MetalloPept_cat_dom_sf"/>
</dbReference>
<evidence type="ECO:0000256" key="1">
    <source>
        <dbReference type="SAM" id="SignalP"/>
    </source>
</evidence>
<dbReference type="EMBL" id="KQ964491">
    <property type="protein sequence ID" value="KXN70829.1"/>
    <property type="molecule type" value="Genomic_DNA"/>
</dbReference>
<dbReference type="STRING" id="796925.A0A137P791"/>
<gene>
    <name evidence="2" type="ORF">CONCODRAFT_6533</name>
</gene>
<dbReference type="OrthoDB" id="73465at2759"/>
<keyword evidence="1" id="KW-0732">Signal</keyword>
<evidence type="ECO:0008006" key="4">
    <source>
        <dbReference type="Google" id="ProtNLM"/>
    </source>
</evidence>
<evidence type="ECO:0000313" key="2">
    <source>
        <dbReference type="EMBL" id="KXN70829.1"/>
    </source>
</evidence>
<feature type="signal peptide" evidence="1">
    <location>
        <begin position="1"/>
        <end position="17"/>
    </location>
</feature>
<dbReference type="GO" id="GO:0008237">
    <property type="term" value="F:metallopeptidase activity"/>
    <property type="evidence" value="ECO:0007669"/>
    <property type="project" value="InterPro"/>
</dbReference>
<name>A0A137P791_CONC2</name>
<feature type="chain" id="PRO_5007294559" description="Sequence orphan" evidence="1">
    <location>
        <begin position="18"/>
        <end position="415"/>
    </location>
</feature>
<organism evidence="2 3">
    <name type="scientific">Conidiobolus coronatus (strain ATCC 28846 / CBS 209.66 / NRRL 28638)</name>
    <name type="common">Delacroixia coronata</name>
    <dbReference type="NCBI Taxonomy" id="796925"/>
    <lineage>
        <taxon>Eukaryota</taxon>
        <taxon>Fungi</taxon>
        <taxon>Fungi incertae sedis</taxon>
        <taxon>Zoopagomycota</taxon>
        <taxon>Entomophthoromycotina</taxon>
        <taxon>Entomophthoromycetes</taxon>
        <taxon>Entomophthorales</taxon>
        <taxon>Ancylistaceae</taxon>
        <taxon>Conidiobolus</taxon>
    </lineage>
</organism>
<sequence>MILNNLIITSLILGFQGYKLPSDTLCAQSLSASNKPNNLMQSSCIEHVRLTKRGNKLSTNNKSLQEYFTTNPDKTDSKVVIRLDCNADKKVCGKVRDAFNKAKLILEDIIEFKEPIIIDAKFRSECEGRIECIEEEEREGLILGAATPGGFVSLVDKDGVNRLFPKALAKQLDLDGPLYLDSGDFDILAEFNSDADWWFDGDAKMTSSQYDFFSTIAHELIHGLGFASSLNTYLDSDPSIISPCMLEKFDSDGETIFLPFVLDRLIVTSKDKKSIESLFTDYTKLSIKNSNNNEGKVKQHLKKSVSSTIEKFSNLTTTPESLSLLLANGETLVLNTKDSPFMPGTSVSHVADSKYTGTIEYLMVSRFKGGDVFQLIDDNPDWDTYPYGPHLVEVLGEIGYTLKKGYSTKKFFSYL</sequence>
<dbReference type="SUPFAM" id="SSF55486">
    <property type="entry name" value="Metalloproteases ('zincins'), catalytic domain"/>
    <property type="match status" value="1"/>
</dbReference>
<evidence type="ECO:0000313" key="3">
    <source>
        <dbReference type="Proteomes" id="UP000070444"/>
    </source>
</evidence>
<protein>
    <recommendedName>
        <fullName evidence="4">Sequence orphan</fullName>
    </recommendedName>
</protein>
<reference evidence="2 3" key="1">
    <citation type="journal article" date="2015" name="Genome Biol. Evol.">
        <title>Phylogenomic analyses indicate that early fungi evolved digesting cell walls of algal ancestors of land plants.</title>
        <authorList>
            <person name="Chang Y."/>
            <person name="Wang S."/>
            <person name="Sekimoto S."/>
            <person name="Aerts A.L."/>
            <person name="Choi C."/>
            <person name="Clum A."/>
            <person name="LaButti K.M."/>
            <person name="Lindquist E.A."/>
            <person name="Yee Ngan C."/>
            <person name="Ohm R.A."/>
            <person name="Salamov A.A."/>
            <person name="Grigoriev I.V."/>
            <person name="Spatafora J.W."/>
            <person name="Berbee M.L."/>
        </authorList>
    </citation>
    <scope>NUCLEOTIDE SEQUENCE [LARGE SCALE GENOMIC DNA]</scope>
    <source>
        <strain evidence="2 3">NRRL 28638</strain>
    </source>
</reference>
<dbReference type="Gene3D" id="3.40.390.10">
    <property type="entry name" value="Collagenase (Catalytic Domain)"/>
    <property type="match status" value="1"/>
</dbReference>
<dbReference type="AlphaFoldDB" id="A0A137P791"/>
<dbReference type="Proteomes" id="UP000070444">
    <property type="component" value="Unassembled WGS sequence"/>
</dbReference>